<evidence type="ECO:0000313" key="2">
    <source>
        <dbReference type="EMBL" id="BAC15262.1"/>
    </source>
</evidence>
<dbReference type="Proteomes" id="UP000000822">
    <property type="component" value="Chromosome"/>
</dbReference>
<gene>
    <name evidence="2" type="ordered locus">OB3306</name>
</gene>
<protein>
    <recommendedName>
        <fullName evidence="1">SnoaL-like domain-containing protein</fullName>
    </recommendedName>
</protein>
<dbReference type="NCBIfam" id="TIGR02246">
    <property type="entry name" value="SgcJ/EcaC family oxidoreductase"/>
    <property type="match status" value="1"/>
</dbReference>
<proteinExistence type="predicted"/>
<accession>Q8ELC5</accession>
<dbReference type="InterPro" id="IPR032710">
    <property type="entry name" value="NTF2-like_dom_sf"/>
</dbReference>
<reference evidence="2 3" key="1">
    <citation type="journal article" date="2001" name="FEMS Microbiol. Lett.">
        <title>Oceanobacillus iheyensis gen. nov., sp. nov., a deep-sea extremely halotolerant and alkaliphilic species isolated from a depth of 1050 m on the Iheya Ridge.</title>
        <authorList>
            <person name="Lu J."/>
            <person name="Nogi Y."/>
            <person name="Takami H."/>
        </authorList>
    </citation>
    <scope>NUCLEOTIDE SEQUENCE [LARGE SCALE GENOMIC DNA]</scope>
    <source>
        <strain evidence="3">DSM 14371 / CIP 107618 / JCM 11309 / KCTC 3954 / HTE831</strain>
    </source>
</reference>
<dbReference type="AlphaFoldDB" id="Q8ELC5"/>
<dbReference type="InterPro" id="IPR011944">
    <property type="entry name" value="Steroid_delta5-4_isomerase"/>
</dbReference>
<dbReference type="OrthoDB" id="9803476at2"/>
<evidence type="ECO:0000259" key="1">
    <source>
        <dbReference type="Pfam" id="PF13474"/>
    </source>
</evidence>
<keyword evidence="3" id="KW-1185">Reference proteome</keyword>
<name>Q8ELC5_OCEIH</name>
<dbReference type="Pfam" id="PF13474">
    <property type="entry name" value="SnoaL_3"/>
    <property type="match status" value="1"/>
</dbReference>
<dbReference type="Gene3D" id="3.10.450.50">
    <property type="match status" value="1"/>
</dbReference>
<dbReference type="EMBL" id="BA000028">
    <property type="protein sequence ID" value="BAC15262.1"/>
    <property type="molecule type" value="Genomic_DNA"/>
</dbReference>
<reference evidence="2 3" key="2">
    <citation type="journal article" date="2002" name="Nucleic Acids Res.">
        <title>Genome sequence of Oceanobacillus iheyensis isolated from the Iheya Ridge and its unexpected adaptive capabilities to extreme environments.</title>
        <authorList>
            <person name="Takami H."/>
            <person name="Takaki Y."/>
            <person name="Uchiyama I."/>
        </authorList>
    </citation>
    <scope>NUCLEOTIDE SEQUENCE [LARGE SCALE GENOMIC DNA]</scope>
    <source>
        <strain evidence="3">DSM 14371 / CIP 107618 / JCM 11309 / KCTC 3954 / HTE831</strain>
    </source>
</reference>
<organism evidence="2 3">
    <name type="scientific">Oceanobacillus iheyensis (strain DSM 14371 / CIP 107618 / JCM 11309 / KCTC 3954 / HTE831)</name>
    <dbReference type="NCBI Taxonomy" id="221109"/>
    <lineage>
        <taxon>Bacteria</taxon>
        <taxon>Bacillati</taxon>
        <taxon>Bacillota</taxon>
        <taxon>Bacilli</taxon>
        <taxon>Bacillales</taxon>
        <taxon>Bacillaceae</taxon>
        <taxon>Oceanobacillus</taxon>
    </lineage>
</organism>
<sequence>MNNSFDQEVQQLYQKLIDAWNKRDAEGMAGLFTDQGVQIGFDGSKLIGKKEILSHLVPIFEEHPTPPFIKKVKNVRRLGNETAILHAIAGMIPPGKKEIDPSMNAHQTLVAVKNDDAWCIELFQNTPAQFHGRPALVEEMTEELMKDGDSSSE</sequence>
<dbReference type="HOGENOM" id="CLU_129336_1_0_9"/>
<feature type="domain" description="SnoaL-like" evidence="1">
    <location>
        <begin position="9"/>
        <end position="120"/>
    </location>
</feature>
<dbReference type="SUPFAM" id="SSF54427">
    <property type="entry name" value="NTF2-like"/>
    <property type="match status" value="1"/>
</dbReference>
<dbReference type="KEGG" id="oih:OB3306"/>
<dbReference type="eggNOG" id="COG4538">
    <property type="taxonomic scope" value="Bacteria"/>
</dbReference>
<dbReference type="InterPro" id="IPR037401">
    <property type="entry name" value="SnoaL-like"/>
</dbReference>
<dbReference type="RefSeq" id="WP_011067702.1">
    <property type="nucleotide sequence ID" value="NC_004193.1"/>
</dbReference>
<dbReference type="STRING" id="221109.gene:10735558"/>
<evidence type="ECO:0000313" key="3">
    <source>
        <dbReference type="Proteomes" id="UP000000822"/>
    </source>
</evidence>